<dbReference type="AlphaFoldDB" id="A0AAD2GYB5"/>
<name>A0AAD2GYB5_9AGAR</name>
<feature type="non-terminal residue" evidence="1">
    <location>
        <position position="1"/>
    </location>
</feature>
<dbReference type="Proteomes" id="UP001295794">
    <property type="component" value="Unassembled WGS sequence"/>
</dbReference>
<keyword evidence="2" id="KW-1185">Reference proteome</keyword>
<evidence type="ECO:0000313" key="1">
    <source>
        <dbReference type="EMBL" id="CAK5266173.1"/>
    </source>
</evidence>
<accession>A0AAD2GYB5</accession>
<comment type="caution">
    <text evidence="1">The sequence shown here is derived from an EMBL/GenBank/DDBJ whole genome shotgun (WGS) entry which is preliminary data.</text>
</comment>
<reference evidence="1" key="1">
    <citation type="submission" date="2023-11" db="EMBL/GenBank/DDBJ databases">
        <authorList>
            <person name="De Vega J J."/>
            <person name="De Vega J J."/>
        </authorList>
    </citation>
    <scope>NUCLEOTIDE SEQUENCE</scope>
</reference>
<protein>
    <submittedName>
        <fullName evidence="1">Uncharacterized protein</fullName>
    </submittedName>
</protein>
<gene>
    <name evidence="1" type="ORF">MYCIT1_LOCUS7763</name>
</gene>
<dbReference type="EMBL" id="CAVNYO010000108">
    <property type="protein sequence ID" value="CAK5266173.1"/>
    <property type="molecule type" value="Genomic_DNA"/>
</dbReference>
<evidence type="ECO:0000313" key="2">
    <source>
        <dbReference type="Proteomes" id="UP001295794"/>
    </source>
</evidence>
<proteinExistence type="predicted"/>
<sequence length="119" mass="13642">VTLIRLTPPLPNRPLAPIFHGDQTCIRATQQRLPQVIKAMLCMRFADEVAEPVPHGRVREAHRIHAVQLVVQRNREDRPVRPEAHEACAFGQDVCGPDRVVFHRERKILGCRDERRCDG</sequence>
<organism evidence="1 2">
    <name type="scientific">Mycena citricolor</name>
    <dbReference type="NCBI Taxonomy" id="2018698"/>
    <lineage>
        <taxon>Eukaryota</taxon>
        <taxon>Fungi</taxon>
        <taxon>Dikarya</taxon>
        <taxon>Basidiomycota</taxon>
        <taxon>Agaricomycotina</taxon>
        <taxon>Agaricomycetes</taxon>
        <taxon>Agaricomycetidae</taxon>
        <taxon>Agaricales</taxon>
        <taxon>Marasmiineae</taxon>
        <taxon>Mycenaceae</taxon>
        <taxon>Mycena</taxon>
    </lineage>
</organism>